<dbReference type="EMBL" id="JRHC01000003">
    <property type="protein sequence ID" value="KJF43481.1"/>
    <property type="molecule type" value="Genomic_DNA"/>
</dbReference>
<evidence type="ECO:0000313" key="7">
    <source>
        <dbReference type="EMBL" id="KJF43481.1"/>
    </source>
</evidence>
<evidence type="ECO:0000313" key="8">
    <source>
        <dbReference type="Proteomes" id="UP000032544"/>
    </source>
</evidence>
<feature type="transmembrane region" description="Helical" evidence="6">
    <location>
        <begin position="94"/>
        <end position="116"/>
    </location>
</feature>
<keyword evidence="4 6" id="KW-1133">Transmembrane helix</keyword>
<dbReference type="PANTHER" id="PTHR30341">
    <property type="entry name" value="SODIUM ION/PROTON ANTIPORTER NHAA-RELATED"/>
    <property type="match status" value="1"/>
</dbReference>
<feature type="transmembrane region" description="Helical" evidence="6">
    <location>
        <begin position="156"/>
        <end position="176"/>
    </location>
</feature>
<dbReference type="OrthoDB" id="9808135at2"/>
<feature type="transmembrane region" description="Helical" evidence="6">
    <location>
        <begin position="371"/>
        <end position="396"/>
    </location>
</feature>
<protein>
    <recommendedName>
        <fullName evidence="6">Na(+)/H(+) antiporter NhaA</fullName>
    </recommendedName>
    <alternativeName>
        <fullName evidence="6">Sodium/proton antiporter NhaA</fullName>
    </alternativeName>
</protein>
<dbReference type="AlphaFoldDB" id="A0A0D8JAC6"/>
<dbReference type="Proteomes" id="UP000032544">
    <property type="component" value="Unassembled WGS sequence"/>
</dbReference>
<comment type="function">
    <text evidence="6">Na(+)/H(+) antiporter that extrudes sodium in exchange for external protons.</text>
</comment>
<keyword evidence="6" id="KW-0739">Sodium transport</keyword>
<evidence type="ECO:0000256" key="6">
    <source>
        <dbReference type="HAMAP-Rule" id="MF_01844"/>
    </source>
</evidence>
<dbReference type="RefSeq" id="WP_045030848.1">
    <property type="nucleotide sequence ID" value="NZ_CAJXKZ010000001.1"/>
</dbReference>
<dbReference type="InterPro" id="IPR004670">
    <property type="entry name" value="NhaA"/>
</dbReference>
<feature type="transmembrane region" description="Helical" evidence="6">
    <location>
        <begin position="339"/>
        <end position="359"/>
    </location>
</feature>
<keyword evidence="8" id="KW-1185">Reference proteome</keyword>
<evidence type="ECO:0000256" key="2">
    <source>
        <dbReference type="ARBA" id="ARBA00022475"/>
    </source>
</evidence>
<dbReference type="NCBIfam" id="TIGR00773">
    <property type="entry name" value="NhaA"/>
    <property type="match status" value="1"/>
</dbReference>
<keyword evidence="6" id="KW-0050">Antiport</keyword>
<comment type="subcellular location">
    <subcellularLocation>
        <location evidence="1">Cell inner membrane</location>
        <topology evidence="1">Multi-pass membrane protein</topology>
    </subcellularLocation>
    <subcellularLocation>
        <location evidence="6">Cell membrane</location>
        <topology evidence="6">Multi-pass membrane protein</topology>
    </subcellularLocation>
</comment>
<dbReference type="PATRIC" id="fig|1544798.3.peg.3118"/>
<evidence type="ECO:0000256" key="1">
    <source>
        <dbReference type="ARBA" id="ARBA00004429"/>
    </source>
</evidence>
<keyword evidence="3 6" id="KW-0812">Transmembrane</keyword>
<dbReference type="Gene3D" id="1.20.1530.10">
    <property type="entry name" value="Na+/H+ antiporter like domain"/>
    <property type="match status" value="1"/>
</dbReference>
<feature type="transmembrane region" description="Helical" evidence="6">
    <location>
        <begin position="65"/>
        <end position="82"/>
    </location>
</feature>
<keyword evidence="6" id="KW-0406">Ion transport</keyword>
<comment type="catalytic activity">
    <reaction evidence="6">
        <text>Na(+)(in) + 2 H(+)(out) = Na(+)(out) + 2 H(+)(in)</text>
        <dbReference type="Rhea" id="RHEA:29251"/>
        <dbReference type="ChEBI" id="CHEBI:15378"/>
        <dbReference type="ChEBI" id="CHEBI:29101"/>
    </reaction>
</comment>
<dbReference type="PANTHER" id="PTHR30341:SF0">
    <property type="entry name" value="NA(+)_H(+) ANTIPORTER NHAA"/>
    <property type="match status" value="1"/>
</dbReference>
<gene>
    <name evidence="6" type="primary">nhaA</name>
    <name evidence="7" type="ORF">LH29_14775</name>
</gene>
<proteinExistence type="inferred from homology"/>
<evidence type="ECO:0000256" key="4">
    <source>
        <dbReference type="ARBA" id="ARBA00022989"/>
    </source>
</evidence>
<feature type="transmembrane region" description="Helical" evidence="6">
    <location>
        <begin position="408"/>
        <end position="425"/>
    </location>
</feature>
<dbReference type="Pfam" id="PF06965">
    <property type="entry name" value="Na_H_antiport_1"/>
    <property type="match status" value="1"/>
</dbReference>
<reference evidence="7 8" key="1">
    <citation type="submission" date="2014-09" db="EMBL/GenBank/DDBJ databases">
        <title>Draft Genome Sequence of Draconibacterium sp. JN14CK-3.</title>
        <authorList>
            <person name="Dong C."/>
            <person name="Lai Q."/>
            <person name="Shao Z."/>
        </authorList>
    </citation>
    <scope>NUCLEOTIDE SEQUENCE [LARGE SCALE GENOMIC DNA]</scope>
    <source>
        <strain evidence="7 8">JN14CK-3</strain>
    </source>
</reference>
<name>A0A0D8JAC6_9BACT</name>
<accession>A0A0D8JAC6</accession>
<comment type="similarity">
    <text evidence="6">Belongs to the NhaA Na(+)/H(+) (TC 2.A.33) antiporter family.</text>
</comment>
<keyword evidence="2 6" id="KW-1003">Cell membrane</keyword>
<dbReference type="GO" id="GO:0015385">
    <property type="term" value="F:sodium:proton antiporter activity"/>
    <property type="evidence" value="ECO:0007669"/>
    <property type="project" value="UniProtKB-UniRule"/>
</dbReference>
<organism evidence="7 8">
    <name type="scientific">Draconibacterium sediminis</name>
    <dbReference type="NCBI Taxonomy" id="1544798"/>
    <lineage>
        <taxon>Bacteria</taxon>
        <taxon>Pseudomonadati</taxon>
        <taxon>Bacteroidota</taxon>
        <taxon>Bacteroidia</taxon>
        <taxon>Marinilabiliales</taxon>
        <taxon>Prolixibacteraceae</taxon>
        <taxon>Draconibacterium</taxon>
    </lineage>
</organism>
<keyword evidence="6" id="KW-0915">Sodium</keyword>
<dbReference type="HAMAP" id="MF_01844">
    <property type="entry name" value="NhaA"/>
    <property type="match status" value="1"/>
</dbReference>
<evidence type="ECO:0000256" key="5">
    <source>
        <dbReference type="ARBA" id="ARBA00023136"/>
    </source>
</evidence>
<dbReference type="GO" id="GO:0006885">
    <property type="term" value="P:regulation of pH"/>
    <property type="evidence" value="ECO:0007669"/>
    <property type="project" value="UniProtKB-UniRule"/>
</dbReference>
<dbReference type="STRING" id="1544798.LH29_14775"/>
<keyword evidence="5 6" id="KW-0472">Membrane</keyword>
<dbReference type="GO" id="GO:0005886">
    <property type="term" value="C:plasma membrane"/>
    <property type="evidence" value="ECO:0007669"/>
    <property type="project" value="UniProtKB-SubCell"/>
</dbReference>
<dbReference type="InterPro" id="IPR023171">
    <property type="entry name" value="Na/H_antiporter_dom_sf"/>
</dbReference>
<feature type="transmembrane region" description="Helical" evidence="6">
    <location>
        <begin position="182"/>
        <end position="199"/>
    </location>
</feature>
<comment type="caution">
    <text evidence="7">The sequence shown here is derived from an EMBL/GenBank/DDBJ whole genome shotgun (WGS) entry which is preliminary data.</text>
</comment>
<feature type="transmembrane region" description="Helical" evidence="6">
    <location>
        <begin position="307"/>
        <end position="327"/>
    </location>
</feature>
<feature type="transmembrane region" description="Helical" evidence="6">
    <location>
        <begin position="20"/>
        <end position="45"/>
    </location>
</feature>
<keyword evidence="6" id="KW-0813">Transport</keyword>
<sequence length="437" mass="47599">MNFIKDPINRFIRLETSSSIVLFSASIAALILANSGLSEAFLGFWKNYITISLPGFELSKPVLKWINDGLMAIFFFVIGLEIKREVLIGELSDLKKASLPIVAAIGGMVFPALLFVTLNQGKAGMEGWGIPMATDIAFSLGILTLLGKRVPVGLKIFLMAFAIIDDLGAVLVIAFFYSSKLIWANIIIGLAIVALLAILSRFKLYSKYFFFIAGVVVWVLFLKSGIHATIAGVLLALTIPIQRHIKTTTFYDKGKEILDGFLDECKKEGRDKTILSHKQLDAVDEMEELIEKTASPLQYLEHSLHGWVAFIILPLFAFANAGVVFSFSGDTNTVLASNIGLSLIIGKFVGIFLVSFLAIKFKLSELPKNVNFMSLAGVSFLGGLGFTMSLFINNLAFTDEVLIDSAKIGILLGSFVAGLLGYILLRFSAGKKNPSAN</sequence>
<evidence type="ECO:0000256" key="3">
    <source>
        <dbReference type="ARBA" id="ARBA00022692"/>
    </source>
</evidence>
<feature type="transmembrane region" description="Helical" evidence="6">
    <location>
        <begin position="128"/>
        <end position="147"/>
    </location>
</feature>
<feature type="transmembrane region" description="Helical" evidence="6">
    <location>
        <begin position="204"/>
        <end position="221"/>
    </location>
</feature>